<evidence type="ECO:0000313" key="1">
    <source>
        <dbReference type="EMBL" id="KAK1639728.1"/>
    </source>
</evidence>
<gene>
    <name evidence="1" type="ORF">BDP81DRAFT_391797</name>
</gene>
<proteinExistence type="predicted"/>
<dbReference type="EMBL" id="JAHMHQ010000005">
    <property type="protein sequence ID" value="KAK1639728.1"/>
    <property type="molecule type" value="Genomic_DNA"/>
</dbReference>
<comment type="caution">
    <text evidence="1">The sequence shown here is derived from an EMBL/GenBank/DDBJ whole genome shotgun (WGS) entry which is preliminary data.</text>
</comment>
<dbReference type="GeneID" id="85472455"/>
<dbReference type="AlphaFoldDB" id="A0AAJ0EHY0"/>
<protein>
    <submittedName>
        <fullName evidence="1">Uncharacterized protein</fullName>
    </submittedName>
</protein>
<evidence type="ECO:0000313" key="2">
    <source>
        <dbReference type="Proteomes" id="UP001243989"/>
    </source>
</evidence>
<dbReference type="Proteomes" id="UP001243989">
    <property type="component" value="Unassembled WGS sequence"/>
</dbReference>
<sequence>MAIKLAIRLHNRYTALKAKAKGLRVSSSTTTKNGGQKQCLWCRILRRKSPEPLMNNADIHAWMSSDGTLFEPGMQVTQDFNGNLNPEGRFSFREGANSRLSVRSNAPPPSSVYSFRTSSSRYSSDEACVDSDHDNINDDDDNDWTTICSVDEEASRIYLFRTSSSHYSSDEACVDSNCTNTTNDDDNDWTTICSFGEEEEETFYDAEDGLPRSTRDMVPLPSTYSPFASDLDTLPSAYNLWAF</sequence>
<keyword evidence="2" id="KW-1185">Reference proteome</keyword>
<dbReference type="RefSeq" id="XP_060448335.1">
    <property type="nucleotide sequence ID" value="XM_060587593.1"/>
</dbReference>
<accession>A0AAJ0EHY0</accession>
<name>A0AAJ0EHY0_9PEZI</name>
<organism evidence="1 2">
    <name type="scientific">Colletotrichum phormii</name>
    <dbReference type="NCBI Taxonomy" id="359342"/>
    <lineage>
        <taxon>Eukaryota</taxon>
        <taxon>Fungi</taxon>
        <taxon>Dikarya</taxon>
        <taxon>Ascomycota</taxon>
        <taxon>Pezizomycotina</taxon>
        <taxon>Sordariomycetes</taxon>
        <taxon>Hypocreomycetidae</taxon>
        <taxon>Glomerellales</taxon>
        <taxon>Glomerellaceae</taxon>
        <taxon>Colletotrichum</taxon>
        <taxon>Colletotrichum acutatum species complex</taxon>
    </lineage>
</organism>
<reference evidence="1" key="1">
    <citation type="submission" date="2021-06" db="EMBL/GenBank/DDBJ databases">
        <title>Comparative genomics, transcriptomics and evolutionary studies reveal genomic signatures of adaptation to plant cell wall in hemibiotrophic fungi.</title>
        <authorList>
            <consortium name="DOE Joint Genome Institute"/>
            <person name="Baroncelli R."/>
            <person name="Diaz J.F."/>
            <person name="Benocci T."/>
            <person name="Peng M."/>
            <person name="Battaglia E."/>
            <person name="Haridas S."/>
            <person name="Andreopoulos W."/>
            <person name="Labutti K."/>
            <person name="Pangilinan J."/>
            <person name="Floch G.L."/>
            <person name="Makela M.R."/>
            <person name="Henrissat B."/>
            <person name="Grigoriev I.V."/>
            <person name="Crouch J.A."/>
            <person name="De Vries R.P."/>
            <person name="Sukno S.A."/>
            <person name="Thon M.R."/>
        </authorList>
    </citation>
    <scope>NUCLEOTIDE SEQUENCE</scope>
    <source>
        <strain evidence="1">CBS 102054</strain>
    </source>
</reference>